<dbReference type="GO" id="GO:0000138">
    <property type="term" value="C:Golgi trans cisterna"/>
    <property type="evidence" value="ECO:0007669"/>
    <property type="project" value="TreeGrafter"/>
</dbReference>
<dbReference type="PANTHER" id="PTHR21575:SF12">
    <property type="entry name" value="PROTEIN HID1"/>
    <property type="match status" value="1"/>
</dbReference>
<dbReference type="PANTHER" id="PTHR21575">
    <property type="entry name" value="PROTEIN HID1"/>
    <property type="match status" value="1"/>
</dbReference>
<sequence length="672" mass="77142">MGNSNSRSTFRETIDKMLTNTASELDENYWIDIFKVPEKAEDIYFEITPAFVKELLNKQPTNLANMLRLATNIIQCVSKQETECERIIVLNSLRIISKLLPILLETEETKNLIYENGLGFEIVDGLMGLLFTHNFSISYQSSVSPYEFDPNRCWNSGFISGEMHYSTILMNENRVEILRAILACCCQTLYTDINNAGTYVNPWAWMITSNEMRYSKELFFSLLNTVFAYPTDRFNAALSDPLGMVEKEASLSSQVLIMLLDSKTPTPQQIQENWELKGIYESLQNLHSELQGFSAELSPLKLENAFATYLSEINDPSHFKFIVECFSEQLNTVVAYNSSYLFSSIAEVPFYQELVVLLWQVIGNNQNFEKYLIKKKKIFGILDSLIFSIWNLKDKSGKVGVAQLCIFILLHFSSEREYSIKVAEPYDGHLNIDIPGAENYYDLIIGIAHNIIINQSYLIEAISTLMIIVLNHSAYVKKISNSSALKLFAIFEHFAAKKFLYKESGNYGYLYQILEVFNHRLQCQWDGSASLIYLLISNKNSFDKLVNMKYEHPSDSSWDINEDWFRKWKNDLPIGLIITLYRDMLPRIEKLCTLNTQTTDIEVIDFLSESTMVGIFPVPHALFFRKFHGTKQILGWLTSLLWGTIYIRGQILPIFDLSAIKLFTVSAGQASN</sequence>
<gene>
    <name evidence="1" type="ORF">BSTOLATCC_MIC22192</name>
</gene>
<comment type="caution">
    <text evidence="1">The sequence shown here is derived from an EMBL/GenBank/DDBJ whole genome shotgun (WGS) entry which is preliminary data.</text>
</comment>
<dbReference type="InterPro" id="IPR026705">
    <property type="entry name" value="Hid-1/Ecm30"/>
</dbReference>
<dbReference type="GO" id="GO:0005797">
    <property type="term" value="C:Golgi medial cisterna"/>
    <property type="evidence" value="ECO:0007669"/>
    <property type="project" value="TreeGrafter"/>
</dbReference>
<dbReference type="Proteomes" id="UP001162131">
    <property type="component" value="Unassembled WGS sequence"/>
</dbReference>
<dbReference type="GO" id="GO:0016020">
    <property type="term" value="C:membrane"/>
    <property type="evidence" value="ECO:0007669"/>
    <property type="project" value="TreeGrafter"/>
</dbReference>
<dbReference type="Pfam" id="PF09742">
    <property type="entry name" value="Dymeclin"/>
    <property type="match status" value="1"/>
</dbReference>
<dbReference type="AlphaFoldDB" id="A0AAU9IZ00"/>
<accession>A0AAU9IZ00</accession>
<keyword evidence="2" id="KW-1185">Reference proteome</keyword>
<name>A0AAU9IZ00_9CILI</name>
<evidence type="ECO:0000313" key="1">
    <source>
        <dbReference type="EMBL" id="CAG9318828.1"/>
    </source>
</evidence>
<organism evidence="1 2">
    <name type="scientific">Blepharisma stoltei</name>
    <dbReference type="NCBI Taxonomy" id="1481888"/>
    <lineage>
        <taxon>Eukaryota</taxon>
        <taxon>Sar</taxon>
        <taxon>Alveolata</taxon>
        <taxon>Ciliophora</taxon>
        <taxon>Postciliodesmatophora</taxon>
        <taxon>Heterotrichea</taxon>
        <taxon>Heterotrichida</taxon>
        <taxon>Blepharismidae</taxon>
        <taxon>Blepharisma</taxon>
    </lineage>
</organism>
<dbReference type="EMBL" id="CAJZBQ010000021">
    <property type="protein sequence ID" value="CAG9318828.1"/>
    <property type="molecule type" value="Genomic_DNA"/>
</dbReference>
<proteinExistence type="predicted"/>
<protein>
    <submittedName>
        <fullName evidence="1">Uncharacterized protein</fullName>
    </submittedName>
</protein>
<reference evidence="1" key="1">
    <citation type="submission" date="2021-09" db="EMBL/GenBank/DDBJ databases">
        <authorList>
            <consortium name="AG Swart"/>
            <person name="Singh M."/>
            <person name="Singh A."/>
            <person name="Seah K."/>
            <person name="Emmerich C."/>
        </authorList>
    </citation>
    <scope>NUCLEOTIDE SEQUENCE</scope>
    <source>
        <strain evidence="1">ATCC30299</strain>
    </source>
</reference>
<evidence type="ECO:0000313" key="2">
    <source>
        <dbReference type="Proteomes" id="UP001162131"/>
    </source>
</evidence>